<sequence length="1269" mass="144079">MRFYADAPSIPDVLLARCDAGRVVFLCGAGVSQPSGMPSFVGLTQHVIEFFDPPEDSPIMTAFQSWLDDPYGPNVPLDQIFNLMHQEYGRDEVNALVTERLNVSPSEEDVGREHALIKRISTNSSGVPQIVTTNFDLMFETGSNGDKIARHVPPVFPDLAVGTTIEGITYLHGRLADSGSDHHSYVLSSADFGRAYLSEGWATNFIRSLLDRYTVVLVGYQAEDPPIKYLLQGLNHDGQFDRSRLYAFDRGLPEEIEAKWRDRGVTAIAYADHADLWKTMEAWADRADDPRRWRSSVITSSQGDPKAMSAHERGQVAHVLRTVQGAKLFALADPTPDPEWVCVIDSNVRSAKPSKGYGQEAETFDPGSAYGLDDDLEHISDDVQWRGIINDNLLVWRDGDDNPPDAHCLAGRQPEGNEATPIRLGHLITWISKAIDSPVLAWWAIQQNGLHPRLLHQIEWQLEHRESLSGRARHIWNLVLEHHRDPRNRQWDGSWFHLKERVAKEGWTASVIRDFRRVTTPRVDILPLLGLGKSRPPLGSWDDVCFSDLGQFEIKFLERHNDDLPVSDEALPQVFAILEDQLTIASGLLADIETAYFDTPTCYPNRLIDGREHVTEAAEVMKWFVELLDRLSETRPDLVQAHATIWSEAEPFFFRKLKLYAYSKKNAFEADRVAQAVLSFDQTIFWDIDVARELLFLMVDRWTEFSQESQDRLTDRILEGPDQPSCWSDEEFPKLRDESAARYARYLQLEDCVFAADRNERLHKMIQGIPEWSDGWARSTVTERGSHSGFVATDESPEAILDLPVNEIVARAKDDLERDFHSFTDKRPFTGLVKANPCKALSALTVAGKSGDYPQAFWSSMINEMPEDIPPRLRRVFLHRLTRLPDTVVAELRHTLGRWLETNIVAILKFNDKLGWAVFDHVVDGILSGSAEAAQRGLGEVRFRDEVVKRSRRTLGHAINGPLGQCTEALYRAVPGEKHEAGSLIPEHIKSRLERLFAAPGEGADHAVSVTMSKLNWFMFVDPEWTRGRLVPMLAFDHPSSEPAWNGFLHSKRAPLLPLAEVIKPLLLELIPWIEGFSWGREMSKVVSQWLGFMRMFNPDEPSSPSRKEMRSVLRAISGDTRNQFISWLGLVGQHNENGWTKLVIPFINEDWPRERRYRTSSSVKAWIDLLDDTGDSFPVVWDAVKKFLVPIERSDHPFFRFTRKINEEEPIAARYPEATLDLMNRATPKALALPSYELPKVLAVIAESDPKLTSDERYLRLIDLVERS</sequence>
<protein>
    <submittedName>
        <fullName evidence="1">SIR2 family protein</fullName>
    </submittedName>
</protein>
<dbReference type="SUPFAM" id="SSF52467">
    <property type="entry name" value="DHS-like NAD/FAD-binding domain"/>
    <property type="match status" value="1"/>
</dbReference>
<dbReference type="RefSeq" id="WP_353980912.1">
    <property type="nucleotide sequence ID" value="NZ_CP159578.1"/>
</dbReference>
<dbReference type="Pfam" id="PF13289">
    <property type="entry name" value="SIR2_2"/>
    <property type="match status" value="1"/>
</dbReference>
<dbReference type="EMBL" id="CP159578">
    <property type="protein sequence ID" value="XCJ80062.1"/>
    <property type="molecule type" value="Genomic_DNA"/>
</dbReference>
<accession>A0AB74U7J5</accession>
<dbReference type="InterPro" id="IPR029035">
    <property type="entry name" value="DHS-like_NAD/FAD-binding_dom"/>
</dbReference>
<gene>
    <name evidence="1" type="ORF">ABV408_02515</name>
</gene>
<name>A0AB74U7J5_9GAMM</name>
<dbReference type="AlphaFoldDB" id="A0AB74U7J5"/>
<proteinExistence type="predicted"/>
<evidence type="ECO:0000313" key="1">
    <source>
        <dbReference type="EMBL" id="XCJ80062.1"/>
    </source>
</evidence>
<reference evidence="1" key="1">
    <citation type="submission" date="2024-06" db="EMBL/GenBank/DDBJ databases">
        <title>Complete genome of Salinicola endophyticus HNIBRBA4755.</title>
        <authorList>
            <person name="Shin S.Y."/>
            <person name="Kang H."/>
            <person name="Song J."/>
        </authorList>
    </citation>
    <scope>NUCLEOTIDE SEQUENCE</scope>
    <source>
        <strain evidence="1">HNIBRBA4755</strain>
    </source>
</reference>
<organism evidence="1">
    <name type="scientific">Salinicola endophyticus</name>
    <dbReference type="NCBI Taxonomy" id="1949083"/>
    <lineage>
        <taxon>Bacteria</taxon>
        <taxon>Pseudomonadati</taxon>
        <taxon>Pseudomonadota</taxon>
        <taxon>Gammaproteobacteria</taxon>
        <taxon>Oceanospirillales</taxon>
        <taxon>Halomonadaceae</taxon>
        <taxon>Salinicola</taxon>
    </lineage>
</organism>